<dbReference type="OrthoDB" id="342782at2"/>
<dbReference type="EMBL" id="RQGF01000028">
    <property type="protein sequence ID" value="TGL60769.1"/>
    <property type="molecule type" value="Genomic_DNA"/>
</dbReference>
<proteinExistence type="predicted"/>
<evidence type="ECO:0000313" key="3">
    <source>
        <dbReference type="EMBL" id="TGL60769.1"/>
    </source>
</evidence>
<keyword evidence="4" id="KW-1185">Reference proteome</keyword>
<evidence type="ECO:0000313" key="4">
    <source>
        <dbReference type="Proteomes" id="UP000297762"/>
    </source>
</evidence>
<feature type="compositionally biased region" description="Basic and acidic residues" evidence="2">
    <location>
        <begin position="651"/>
        <end position="675"/>
    </location>
</feature>
<comment type="caution">
    <text evidence="3">The sequence shown here is derived from an EMBL/GenBank/DDBJ whole genome shotgun (WGS) entry which is preliminary data.</text>
</comment>
<feature type="region of interest" description="Disordered" evidence="2">
    <location>
        <begin position="638"/>
        <end position="675"/>
    </location>
</feature>
<dbReference type="AlphaFoldDB" id="A0A4R9K3W0"/>
<gene>
    <name evidence="3" type="ORF">EHQ64_13220</name>
</gene>
<dbReference type="RefSeq" id="WP_135649938.1">
    <property type="nucleotide sequence ID" value="NZ_RQGF01000028.1"/>
</dbReference>
<reference evidence="3" key="1">
    <citation type="journal article" date="2019" name="PLoS Negl. Trop. Dis.">
        <title>Revisiting the worldwide diversity of Leptospira species in the environment.</title>
        <authorList>
            <person name="Vincent A.T."/>
            <person name="Schiettekatte O."/>
            <person name="Bourhy P."/>
            <person name="Veyrier F.J."/>
            <person name="Picardeau M."/>
        </authorList>
    </citation>
    <scope>NUCLEOTIDE SEQUENCE [LARGE SCALE GENOMIC DNA]</scope>
    <source>
        <strain evidence="3">201702455</strain>
    </source>
</reference>
<protein>
    <submittedName>
        <fullName evidence="3">Uncharacterized protein</fullName>
    </submittedName>
</protein>
<feature type="coiled-coil region" evidence="1">
    <location>
        <begin position="492"/>
        <end position="519"/>
    </location>
</feature>
<evidence type="ECO:0000256" key="1">
    <source>
        <dbReference type="SAM" id="Coils"/>
    </source>
</evidence>
<sequence>MSAKGPKPLDPHTGNVAVPSFLKVKKLNEVVSYYMNDKITHSVYKAISAATSFKNVKKRQLFEPHHRVPEVAELGPKEIDLHLKRLLEDGTVSQLAYLVSDDAEQPKALPCYAAFPETESLDLSRIYLELLDYSVSSLLNYLDRKSETNKSLIWENLESDWEWGARKEAPFPQLFLYLRQSFQNEHFRIPANSEFIKDFLFELEDDLHKKGRVIDVPGYGLFGIRNPKEAVQIMDYIDDFIQSKAAKPLRYVLMEEFQKIAMEEKLYYSNSSNPETSQFKIARAEALAKVLPNGNPSPGTPGMLSIVLLRSLAEIAEKELHRQSSERDRNKFHEIKRNLISEGGSWERKVLLLTDKEFKSHPEELKRMLIDDLEIGYSTWETKTSTIHAFFHKNANSVRQIILSLGASTNAETWKILCIRQLVESNEPQIKSVFKEPDLVKAYGKVLRKGYMDYFPWYYTILDWFGIGRIFQDVFFAQAKDKIRLQQNQLKVRNHETSKKEEQARIQEKIKEEEKIRQADQKSKISSVMDEYYFRKSFPPTASEIQENIPDFSADLYYQILDREKFVFIAWEKGKERMDQLICYPPTESFRNKARELHKVLSEKLEVLQNKVRTPEEEDNRNRISKIIKHVDEWFASHKAAEKGNPNAPKGKSDPEDPFESFKKEIDKLRKVNKS</sequence>
<organism evidence="3 4">
    <name type="scientific">Leptospira sarikeiensis</name>
    <dbReference type="NCBI Taxonomy" id="2484943"/>
    <lineage>
        <taxon>Bacteria</taxon>
        <taxon>Pseudomonadati</taxon>
        <taxon>Spirochaetota</taxon>
        <taxon>Spirochaetia</taxon>
        <taxon>Leptospirales</taxon>
        <taxon>Leptospiraceae</taxon>
        <taxon>Leptospira</taxon>
    </lineage>
</organism>
<dbReference type="Proteomes" id="UP000297762">
    <property type="component" value="Unassembled WGS sequence"/>
</dbReference>
<name>A0A4R9K3W0_9LEPT</name>
<keyword evidence="1" id="KW-0175">Coiled coil</keyword>
<evidence type="ECO:0000256" key="2">
    <source>
        <dbReference type="SAM" id="MobiDB-lite"/>
    </source>
</evidence>
<accession>A0A4R9K3W0</accession>